<proteinExistence type="predicted"/>
<feature type="compositionally biased region" description="Basic and acidic residues" evidence="1">
    <location>
        <begin position="438"/>
        <end position="450"/>
    </location>
</feature>
<evidence type="ECO:0000256" key="1">
    <source>
        <dbReference type="SAM" id="MobiDB-lite"/>
    </source>
</evidence>
<comment type="caution">
    <text evidence="2">The sequence shown here is derived from an EMBL/GenBank/DDBJ whole genome shotgun (WGS) entry which is preliminary data.</text>
</comment>
<evidence type="ECO:0000313" key="3">
    <source>
        <dbReference type="Proteomes" id="UP001347796"/>
    </source>
</evidence>
<feature type="compositionally biased region" description="Low complexity" evidence="1">
    <location>
        <begin position="269"/>
        <end position="283"/>
    </location>
</feature>
<feature type="region of interest" description="Disordered" evidence="1">
    <location>
        <begin position="551"/>
        <end position="578"/>
    </location>
</feature>
<feature type="compositionally biased region" description="Polar residues" evidence="1">
    <location>
        <begin position="379"/>
        <end position="394"/>
    </location>
</feature>
<evidence type="ECO:0000313" key="2">
    <source>
        <dbReference type="EMBL" id="KAK6192135.1"/>
    </source>
</evidence>
<name>A0AAN8KEL7_PATCE</name>
<feature type="compositionally biased region" description="Basic residues" evidence="1">
    <location>
        <begin position="287"/>
        <end position="297"/>
    </location>
</feature>
<accession>A0AAN8KEL7</accession>
<gene>
    <name evidence="2" type="ORF">SNE40_003666</name>
</gene>
<feature type="region of interest" description="Disordered" evidence="1">
    <location>
        <begin position="408"/>
        <end position="488"/>
    </location>
</feature>
<protein>
    <submittedName>
        <fullName evidence="2">Uncharacterized protein</fullName>
    </submittedName>
</protein>
<feature type="region of interest" description="Disordered" evidence="1">
    <location>
        <begin position="235"/>
        <end position="394"/>
    </location>
</feature>
<feature type="region of interest" description="Disordered" evidence="1">
    <location>
        <begin position="510"/>
        <end position="531"/>
    </location>
</feature>
<dbReference type="AlphaFoldDB" id="A0AAN8KEL7"/>
<organism evidence="2 3">
    <name type="scientific">Patella caerulea</name>
    <name type="common">Rayed Mediterranean limpet</name>
    <dbReference type="NCBI Taxonomy" id="87958"/>
    <lineage>
        <taxon>Eukaryota</taxon>
        <taxon>Metazoa</taxon>
        <taxon>Spiralia</taxon>
        <taxon>Lophotrochozoa</taxon>
        <taxon>Mollusca</taxon>
        <taxon>Gastropoda</taxon>
        <taxon>Patellogastropoda</taxon>
        <taxon>Patelloidea</taxon>
        <taxon>Patellidae</taxon>
        <taxon>Patella</taxon>
    </lineage>
</organism>
<feature type="compositionally biased region" description="Polar residues" evidence="1">
    <location>
        <begin position="353"/>
        <end position="370"/>
    </location>
</feature>
<feature type="compositionally biased region" description="Acidic residues" evidence="1">
    <location>
        <begin position="567"/>
        <end position="577"/>
    </location>
</feature>
<dbReference type="Proteomes" id="UP001347796">
    <property type="component" value="Unassembled WGS sequence"/>
</dbReference>
<feature type="compositionally biased region" description="Polar residues" evidence="1">
    <location>
        <begin position="511"/>
        <end position="531"/>
    </location>
</feature>
<keyword evidence="3" id="KW-1185">Reference proteome</keyword>
<reference evidence="2 3" key="1">
    <citation type="submission" date="2024-01" db="EMBL/GenBank/DDBJ databases">
        <title>The genome of the rayed Mediterranean limpet Patella caerulea (Linnaeus, 1758).</title>
        <authorList>
            <person name="Anh-Thu Weber A."/>
            <person name="Halstead-Nussloch G."/>
        </authorList>
    </citation>
    <scope>NUCLEOTIDE SEQUENCE [LARGE SCALE GENOMIC DNA]</scope>
    <source>
        <strain evidence="2">AATW-2023a</strain>
        <tissue evidence="2">Whole specimen</tissue>
    </source>
</reference>
<feature type="compositionally biased region" description="Basic and acidic residues" evidence="1">
    <location>
        <begin position="557"/>
        <end position="566"/>
    </location>
</feature>
<feature type="compositionally biased region" description="Polar residues" evidence="1">
    <location>
        <begin position="408"/>
        <end position="420"/>
    </location>
</feature>
<dbReference type="EMBL" id="JAZGQO010000002">
    <property type="protein sequence ID" value="KAK6192135.1"/>
    <property type="molecule type" value="Genomic_DNA"/>
</dbReference>
<sequence>MLPTHVISLRHLLEDNSGISMSPDASKSPPPLMLLKIPGDFARNNSDVKSYQNVLVPAKHVNRPDNDSRGNSDSKNSKTKALNLTILPILAVLIFMICICLKCCKWFRESVKQREGDDDDEKGFVIITEGDNEYNDVEFRSDTTSMGYDTVSSYTSFIRRNNHYDTVTSVRSLQLPRHSDTHNSYRSFLLQRLDGSRQNTVSSYRSFLQSAAEMKDVEVQVELIDEPYYKDKKNLTVDTAPRSSKPRRYRHSSCDSVILSAPNKRSKSSESSENSTSSNESPNRQSRYIRRSQRHRVSFLDSSSVPRVKISRSLSAAHSDHNTIGILNDRRRHAERQTSVSPSCSPRRAWESRLSSTNETKTDNLKSSSPKPVHRNGNDTETPSYSETTSQTVGTSKIHRFKVCKTEVTNLSQPGNSNEGSQDKHHESISQATQTSIETKDGNDSDKVSDSARQYISKPADMSLGVSGLGHLSRDSDQAMNQSSLQNTVTENRNDDTVFNLNRIKMRNQNKTHVQSGDSSVDRTLNNNINNSQIPEKSQELKMEDSADINLDQKPLPNEHNDRINDIEDSISDDDDSGVCSEFTSLVTSNNTDNMATTISSK</sequence>
<feature type="compositionally biased region" description="Polar residues" evidence="1">
    <location>
        <begin position="478"/>
        <end position="488"/>
    </location>
</feature>